<evidence type="ECO:0000256" key="1">
    <source>
        <dbReference type="SAM" id="MobiDB-lite"/>
    </source>
</evidence>
<feature type="compositionally biased region" description="Polar residues" evidence="1">
    <location>
        <begin position="117"/>
        <end position="126"/>
    </location>
</feature>
<keyword evidence="4" id="KW-1185">Reference proteome</keyword>
<dbReference type="Proteomes" id="UP000500857">
    <property type="component" value="Chromosome"/>
</dbReference>
<evidence type="ECO:0000313" key="4">
    <source>
        <dbReference type="Proteomes" id="UP000500857"/>
    </source>
</evidence>
<name>A0A6H1TWX3_9CYAN</name>
<evidence type="ECO:0000313" key="3">
    <source>
        <dbReference type="EMBL" id="QIZ71094.1"/>
    </source>
</evidence>
<proteinExistence type="predicted"/>
<protein>
    <submittedName>
        <fullName evidence="3">FHA domain-containing protein</fullName>
    </submittedName>
</protein>
<accession>A0A6H1TWX3</accession>
<sequence>MITLILVHPQSLSPSQTWSFGDRDVIRVGRSPDNDVVLYSAVVSRHHLELRRIGSCWKIVNLGSNGSFIDDRPLIQAPIIDGLMVRLARSGPQLQIFKGAQSRSVSPGESPIAGPEPQTQSGVLAS</sequence>
<dbReference type="KEGG" id="oxy:HCG48_11350"/>
<dbReference type="Gene3D" id="2.60.200.20">
    <property type="match status" value="1"/>
</dbReference>
<dbReference type="SUPFAM" id="SSF49879">
    <property type="entry name" value="SMAD/FHA domain"/>
    <property type="match status" value="1"/>
</dbReference>
<dbReference type="PROSITE" id="PS50006">
    <property type="entry name" value="FHA_DOMAIN"/>
    <property type="match status" value="1"/>
</dbReference>
<feature type="domain" description="FHA" evidence="2">
    <location>
        <begin position="26"/>
        <end position="74"/>
    </location>
</feature>
<evidence type="ECO:0000259" key="2">
    <source>
        <dbReference type="PROSITE" id="PS50006"/>
    </source>
</evidence>
<dbReference type="SMART" id="SM00240">
    <property type="entry name" value="FHA"/>
    <property type="match status" value="1"/>
</dbReference>
<feature type="region of interest" description="Disordered" evidence="1">
    <location>
        <begin position="99"/>
        <end position="126"/>
    </location>
</feature>
<dbReference type="InterPro" id="IPR008984">
    <property type="entry name" value="SMAD_FHA_dom_sf"/>
</dbReference>
<dbReference type="AlphaFoldDB" id="A0A6H1TWX3"/>
<dbReference type="Pfam" id="PF00498">
    <property type="entry name" value="FHA"/>
    <property type="match status" value="1"/>
</dbReference>
<dbReference type="InterPro" id="IPR000253">
    <property type="entry name" value="FHA_dom"/>
</dbReference>
<dbReference type="EMBL" id="CP051167">
    <property type="protein sequence ID" value="QIZ71094.1"/>
    <property type="molecule type" value="Genomic_DNA"/>
</dbReference>
<dbReference type="RefSeq" id="WP_168569249.1">
    <property type="nucleotide sequence ID" value="NZ_CP051167.1"/>
</dbReference>
<gene>
    <name evidence="3" type="ORF">HCG48_11350</name>
</gene>
<reference evidence="3 4" key="1">
    <citation type="submission" date="2020-04" db="EMBL/GenBank/DDBJ databases">
        <authorList>
            <person name="Basu S."/>
            <person name="Maruthanayagam V."/>
            <person name="Chakraborty S."/>
            <person name="Pramanik A."/>
            <person name="Mukherjee J."/>
            <person name="Brink B."/>
        </authorList>
    </citation>
    <scope>NUCLEOTIDE SEQUENCE [LARGE SCALE GENOMIC DNA]</scope>
    <source>
        <strain evidence="3 4">AP17</strain>
    </source>
</reference>
<organism evidence="3 4">
    <name type="scientific">Oxynema aestuarii AP17</name>
    <dbReference type="NCBI Taxonomy" id="2064643"/>
    <lineage>
        <taxon>Bacteria</taxon>
        <taxon>Bacillati</taxon>
        <taxon>Cyanobacteriota</taxon>
        <taxon>Cyanophyceae</taxon>
        <taxon>Oscillatoriophycideae</taxon>
        <taxon>Oscillatoriales</taxon>
        <taxon>Oscillatoriaceae</taxon>
        <taxon>Oxynema</taxon>
        <taxon>Oxynema aestuarii</taxon>
    </lineage>
</organism>